<dbReference type="SUPFAM" id="SSF51182">
    <property type="entry name" value="RmlC-like cupins"/>
    <property type="match status" value="1"/>
</dbReference>
<organism evidence="2 3">
    <name type="scientific">Sphingosinicella microcystinivorans</name>
    <dbReference type="NCBI Taxonomy" id="335406"/>
    <lineage>
        <taxon>Bacteria</taxon>
        <taxon>Pseudomonadati</taxon>
        <taxon>Pseudomonadota</taxon>
        <taxon>Alphaproteobacteria</taxon>
        <taxon>Sphingomonadales</taxon>
        <taxon>Sphingosinicellaceae</taxon>
        <taxon>Sphingosinicella</taxon>
    </lineage>
</organism>
<evidence type="ECO:0000313" key="2">
    <source>
        <dbReference type="EMBL" id="BBE35507.1"/>
    </source>
</evidence>
<keyword evidence="1" id="KW-0732">Signal</keyword>
<name>A0AAD1D8S7_SPHMI</name>
<dbReference type="InterPro" id="IPR014710">
    <property type="entry name" value="RmlC-like_jellyroll"/>
</dbReference>
<feature type="signal peptide" evidence="1">
    <location>
        <begin position="1"/>
        <end position="22"/>
    </location>
</feature>
<dbReference type="AlphaFoldDB" id="A0AAD1D8S7"/>
<dbReference type="Gene3D" id="2.60.120.10">
    <property type="entry name" value="Jelly Rolls"/>
    <property type="match status" value="1"/>
</dbReference>
<proteinExistence type="predicted"/>
<feature type="chain" id="PRO_5042195053" evidence="1">
    <location>
        <begin position="23"/>
        <end position="162"/>
    </location>
</feature>
<dbReference type="InterPro" id="IPR011051">
    <property type="entry name" value="RmlC_Cupin_sf"/>
</dbReference>
<reference evidence="2 3" key="1">
    <citation type="submission" date="2018-06" db="EMBL/GenBank/DDBJ databases">
        <title>Complete Genome Sequence of the Microcystin-Degrading Bacterium Sphingosinicella microcystinivorans Strain B-9.</title>
        <authorList>
            <person name="Jin H."/>
            <person name="Nishizawa T."/>
            <person name="Guo Y."/>
            <person name="Nishizawa A."/>
            <person name="Park H."/>
            <person name="Kato H."/>
            <person name="Tsuji K."/>
            <person name="Harada K."/>
        </authorList>
    </citation>
    <scope>NUCLEOTIDE SEQUENCE [LARGE SCALE GENOMIC DNA]</scope>
    <source>
        <strain evidence="2 3">B9</strain>
    </source>
</reference>
<protein>
    <submittedName>
        <fullName evidence="2">Cupin</fullName>
    </submittedName>
</protein>
<dbReference type="Proteomes" id="UP000275727">
    <property type="component" value="Chromosome"/>
</dbReference>
<dbReference type="KEGG" id="smic:SmB9_31650"/>
<dbReference type="RefSeq" id="WP_197723636.1">
    <property type="nucleotide sequence ID" value="NZ_AP018711.1"/>
</dbReference>
<dbReference type="EMBL" id="AP018711">
    <property type="protein sequence ID" value="BBE35507.1"/>
    <property type="molecule type" value="Genomic_DNA"/>
</dbReference>
<evidence type="ECO:0000256" key="1">
    <source>
        <dbReference type="SAM" id="SignalP"/>
    </source>
</evidence>
<accession>A0AAD1D8S7</accession>
<sequence>MRPKPIAIALLGLAMCTIPPLAAQSLRTDQVGSIRSEDISFAPFAAFPAGASLAIVAGEPAVAGPYVVRVKVRDGVRLMPHSHPEDRIYTVVSGVFYIGFGKTFDPRKLQAYGPGSVIILPRDTPHFHEALSGEYISQVAGTGPLGIEYVDPGDDPRRMVAR</sequence>
<dbReference type="CDD" id="cd06989">
    <property type="entry name" value="cupin_DRT102"/>
    <property type="match status" value="1"/>
</dbReference>
<evidence type="ECO:0000313" key="3">
    <source>
        <dbReference type="Proteomes" id="UP000275727"/>
    </source>
</evidence>
<gene>
    <name evidence="2" type="ORF">SmB9_31650</name>
</gene>